<evidence type="ECO:0000313" key="5">
    <source>
        <dbReference type="Proteomes" id="UP000887540"/>
    </source>
</evidence>
<dbReference type="GO" id="GO:0051301">
    <property type="term" value="P:cell division"/>
    <property type="evidence" value="ECO:0007669"/>
    <property type="project" value="InterPro"/>
</dbReference>
<dbReference type="PANTHER" id="PTHR28573">
    <property type="entry name" value="SPINDLE AND KINETOCHORE-ASSOCIATED PROTEIN 1"/>
    <property type="match status" value="1"/>
</dbReference>
<sequence>MSFEKLAAEWVLKTQNQNRLTLKSAFGDAVYEHANNKIFKKTDELALEILKKGNVCNDPTDFSDLEPFISMSNIESKPATSNVQGPSSISTYDENVHPPKQSLSRNASPSRKPYPYSTKSQPDELFNPISEEEFKNLPKYMKGSLAFSDMDIILRKLDEVMRENWNLRHKPMAKLSPSQKDIVIAMHDELNALRLHKEAFYCTEAALTAALDLKMRAKVKVVRPCLRHLHRTSERTVKGKIYIMPFQ</sequence>
<dbReference type="GO" id="GO:0000940">
    <property type="term" value="C:outer kinetochore"/>
    <property type="evidence" value="ECO:0007669"/>
    <property type="project" value="TreeGrafter"/>
</dbReference>
<feature type="compositionally biased region" description="Polar residues" evidence="4">
    <location>
        <begin position="76"/>
        <end position="93"/>
    </location>
</feature>
<evidence type="ECO:0000256" key="1">
    <source>
        <dbReference type="ARBA" id="ARBA00006836"/>
    </source>
</evidence>
<evidence type="ECO:0000256" key="2">
    <source>
        <dbReference type="ARBA" id="ARBA00047182"/>
    </source>
</evidence>
<reference evidence="6" key="1">
    <citation type="submission" date="2022-11" db="UniProtKB">
        <authorList>
            <consortium name="WormBaseParasite"/>
        </authorList>
    </citation>
    <scope>IDENTIFICATION</scope>
</reference>
<dbReference type="GO" id="GO:0000278">
    <property type="term" value="P:mitotic cell cycle"/>
    <property type="evidence" value="ECO:0007669"/>
    <property type="project" value="TreeGrafter"/>
</dbReference>
<dbReference type="Proteomes" id="UP000887540">
    <property type="component" value="Unplaced"/>
</dbReference>
<evidence type="ECO:0000256" key="3">
    <source>
        <dbReference type="ARBA" id="ARBA00047202"/>
    </source>
</evidence>
<dbReference type="GO" id="GO:0007059">
    <property type="term" value="P:chromosome segregation"/>
    <property type="evidence" value="ECO:0007669"/>
    <property type="project" value="InterPro"/>
</dbReference>
<dbReference type="GO" id="GO:0072686">
    <property type="term" value="C:mitotic spindle"/>
    <property type="evidence" value="ECO:0007669"/>
    <property type="project" value="TreeGrafter"/>
</dbReference>
<dbReference type="WBParaSite" id="ACRNAN_scaffold7375.g21674.t1">
    <property type="protein sequence ID" value="ACRNAN_scaffold7375.g21674.t1"/>
    <property type="gene ID" value="ACRNAN_scaffold7375.g21674"/>
</dbReference>
<dbReference type="GO" id="GO:0031110">
    <property type="term" value="P:regulation of microtubule polymerization or depolymerization"/>
    <property type="evidence" value="ECO:0007669"/>
    <property type="project" value="TreeGrafter"/>
</dbReference>
<proteinExistence type="inferred from homology"/>
<dbReference type="PANTHER" id="PTHR28573:SF1">
    <property type="entry name" value="SPINDLE AND KINETOCHORE-ASSOCIATED PROTEIN 1"/>
    <property type="match status" value="1"/>
</dbReference>
<organism evidence="5 6">
    <name type="scientific">Acrobeloides nanus</name>
    <dbReference type="NCBI Taxonomy" id="290746"/>
    <lineage>
        <taxon>Eukaryota</taxon>
        <taxon>Metazoa</taxon>
        <taxon>Ecdysozoa</taxon>
        <taxon>Nematoda</taxon>
        <taxon>Chromadorea</taxon>
        <taxon>Rhabditida</taxon>
        <taxon>Tylenchina</taxon>
        <taxon>Cephalobomorpha</taxon>
        <taxon>Cephaloboidea</taxon>
        <taxon>Cephalobidae</taxon>
        <taxon>Acrobeloides</taxon>
    </lineage>
</organism>
<keyword evidence="5" id="KW-1185">Reference proteome</keyword>
<protein>
    <recommendedName>
        <fullName evidence="2">SKA complex subunit 1</fullName>
    </recommendedName>
    <alternativeName>
        <fullName evidence="3">Spindle and kinetochore-associated protein 1</fullName>
    </alternativeName>
</protein>
<dbReference type="GO" id="GO:0005876">
    <property type="term" value="C:spindle microtubule"/>
    <property type="evidence" value="ECO:0007669"/>
    <property type="project" value="TreeGrafter"/>
</dbReference>
<comment type="similarity">
    <text evidence="1">Belongs to the SKA1 family.</text>
</comment>
<dbReference type="InterPro" id="IPR009829">
    <property type="entry name" value="SKA1"/>
</dbReference>
<accession>A0A914ED28</accession>
<dbReference type="GO" id="GO:0008017">
    <property type="term" value="F:microtubule binding"/>
    <property type="evidence" value="ECO:0007669"/>
    <property type="project" value="InterPro"/>
</dbReference>
<dbReference type="Pfam" id="PF07160">
    <property type="entry name" value="SKA1"/>
    <property type="match status" value="1"/>
</dbReference>
<feature type="region of interest" description="Disordered" evidence="4">
    <location>
        <begin position="76"/>
        <end position="123"/>
    </location>
</feature>
<dbReference type="InterPro" id="IPR042031">
    <property type="entry name" value="SKA1_MBD_sf"/>
</dbReference>
<evidence type="ECO:0000313" key="6">
    <source>
        <dbReference type="WBParaSite" id="ACRNAN_scaffold7375.g21674.t1"/>
    </source>
</evidence>
<evidence type="ECO:0000256" key="4">
    <source>
        <dbReference type="SAM" id="MobiDB-lite"/>
    </source>
</evidence>
<dbReference type="Gene3D" id="1.10.10.1890">
    <property type="entry name" value="Ska1 microtubule binding domain-like"/>
    <property type="match status" value="1"/>
</dbReference>
<dbReference type="AlphaFoldDB" id="A0A914ED28"/>
<name>A0A914ED28_9BILA</name>